<sequence length="285" mass="32614">MEEMKALEKNRTWDFADKPNGKMPVGCKWVFVVKYKSDGSIERYKERLVAKGFTQTYGIDYQEVFAPVAKLNTAQSDNNLFYRHNDGTVTILIAYVDDIIVTGNDPMEMERLKEKLVVEFETKDLGPLHYFLGMEVARNKSGISVSQRKYILDLLKETGMLGCKPMDTPMDPLKKIGEQKESTPVDTGRYQRLVGKLIYLSHTRPDIAFAVSVVSQYMHAPCEEHMEAVYRIMKYLKGSLGKGLYFRKNETRSIEGFTDANWTGSIDDRRSTSSYCTFVWGNLVT</sequence>
<dbReference type="SUPFAM" id="SSF56672">
    <property type="entry name" value="DNA/RNA polymerases"/>
    <property type="match status" value="1"/>
</dbReference>
<evidence type="ECO:0000313" key="3">
    <source>
        <dbReference type="Proteomes" id="UP000288805"/>
    </source>
</evidence>
<feature type="domain" description="Reverse transcriptase Ty1/copia-type" evidence="1">
    <location>
        <begin position="10"/>
        <end position="73"/>
    </location>
</feature>
<dbReference type="Proteomes" id="UP000288805">
    <property type="component" value="Unassembled WGS sequence"/>
</dbReference>
<comment type="caution">
    <text evidence="2">The sequence shown here is derived from an EMBL/GenBank/DDBJ whole genome shotgun (WGS) entry which is preliminary data.</text>
</comment>
<dbReference type="PANTHER" id="PTHR11439:SF440">
    <property type="entry name" value="INTEGRASE CATALYTIC DOMAIN-CONTAINING PROTEIN"/>
    <property type="match status" value="1"/>
</dbReference>
<gene>
    <name evidence="2" type="primary">RE1_2896</name>
    <name evidence="2" type="ORF">CK203_040927</name>
</gene>
<evidence type="ECO:0000259" key="1">
    <source>
        <dbReference type="Pfam" id="PF07727"/>
    </source>
</evidence>
<accession>A0A438HV96</accession>
<dbReference type="AlphaFoldDB" id="A0A438HV96"/>
<organism evidence="2 3">
    <name type="scientific">Vitis vinifera</name>
    <name type="common">Grape</name>
    <dbReference type="NCBI Taxonomy" id="29760"/>
    <lineage>
        <taxon>Eukaryota</taxon>
        <taxon>Viridiplantae</taxon>
        <taxon>Streptophyta</taxon>
        <taxon>Embryophyta</taxon>
        <taxon>Tracheophyta</taxon>
        <taxon>Spermatophyta</taxon>
        <taxon>Magnoliopsida</taxon>
        <taxon>eudicotyledons</taxon>
        <taxon>Gunneridae</taxon>
        <taxon>Pentapetalae</taxon>
        <taxon>rosids</taxon>
        <taxon>Vitales</taxon>
        <taxon>Vitaceae</taxon>
        <taxon>Viteae</taxon>
        <taxon>Vitis</taxon>
    </lineage>
</organism>
<dbReference type="InterPro" id="IPR013103">
    <property type="entry name" value="RVT_2"/>
</dbReference>
<name>A0A438HV96_VITVI</name>
<protein>
    <submittedName>
        <fullName evidence="2">Retrovirus-related Pol polyprotein from transposon RE1</fullName>
    </submittedName>
</protein>
<dbReference type="PANTHER" id="PTHR11439">
    <property type="entry name" value="GAG-POL-RELATED RETROTRANSPOSON"/>
    <property type="match status" value="1"/>
</dbReference>
<dbReference type="Pfam" id="PF07727">
    <property type="entry name" value="RVT_2"/>
    <property type="match status" value="2"/>
</dbReference>
<dbReference type="InterPro" id="IPR043502">
    <property type="entry name" value="DNA/RNA_pol_sf"/>
</dbReference>
<reference evidence="2 3" key="1">
    <citation type="journal article" date="2018" name="PLoS Genet.">
        <title>Population sequencing reveals clonal diversity and ancestral inbreeding in the grapevine cultivar Chardonnay.</title>
        <authorList>
            <person name="Roach M.J."/>
            <person name="Johnson D.L."/>
            <person name="Bohlmann J."/>
            <person name="van Vuuren H.J."/>
            <person name="Jones S.J."/>
            <person name="Pretorius I.S."/>
            <person name="Schmidt S.A."/>
            <person name="Borneman A.R."/>
        </authorList>
    </citation>
    <scope>NUCLEOTIDE SEQUENCE [LARGE SCALE GENOMIC DNA]</scope>
    <source>
        <strain evidence="3">cv. Chardonnay</strain>
        <tissue evidence="2">Leaf</tissue>
    </source>
</reference>
<proteinExistence type="predicted"/>
<evidence type="ECO:0000313" key="2">
    <source>
        <dbReference type="EMBL" id="RVW88366.1"/>
    </source>
</evidence>
<dbReference type="EMBL" id="QGNW01000174">
    <property type="protein sequence ID" value="RVW88366.1"/>
    <property type="molecule type" value="Genomic_DNA"/>
</dbReference>
<feature type="domain" description="Reverse transcriptase Ty1/copia-type" evidence="1">
    <location>
        <begin position="79"/>
        <end position="170"/>
    </location>
</feature>